<comment type="caution">
    <text evidence="2">The sequence shown here is derived from an EMBL/GenBank/DDBJ whole genome shotgun (WGS) entry which is preliminary data.</text>
</comment>
<feature type="region of interest" description="Disordered" evidence="1">
    <location>
        <begin position="111"/>
        <end position="169"/>
    </location>
</feature>
<sequence length="373" mass="40904">MSAMSRMPVYLAHGFRWPRNGFTGIRVHAIVHNLEDLAVEYIQNEQSKAVLLQNFRDLYPSLMMQLEDPRTGKTLDFLEQHDPEDEFSDAAVSQNYAYVCDRVIPMAAGNTSVPVSPNIPQDDQRSNANTTLRVPGNRLPTSSSPHRPATSKPKPGSSAGSSPIPRHNPAVLSLNVEDAMSNGPVVTPQAWEALAEIRDKIAEGEKIGWWVIYNGDPDRGYNAAEDGSDYDEGVEEEEEVKGAKTPTQTKSYIGGVLGQPLPSMLPPDLKGLVLEENKGNKENKENQSPIGMAVPHPPPPAPPLARPLPSPNDATPSRPKSSRSFSNPLKKKSSKAHMQPNKHEEIPDPPKLKEISKKEGFRSKFFGSSGDKK</sequence>
<evidence type="ECO:0000313" key="3">
    <source>
        <dbReference type="Proteomes" id="UP001345013"/>
    </source>
</evidence>
<feature type="compositionally biased region" description="Pro residues" evidence="1">
    <location>
        <begin position="295"/>
        <end position="310"/>
    </location>
</feature>
<feature type="compositionally biased region" description="Basic and acidic residues" evidence="1">
    <location>
        <begin position="341"/>
        <end position="362"/>
    </location>
</feature>
<evidence type="ECO:0000313" key="2">
    <source>
        <dbReference type="EMBL" id="KAK5102114.1"/>
    </source>
</evidence>
<gene>
    <name evidence="2" type="ORF">LTR24_000345</name>
</gene>
<name>A0ABR0KNU8_9EURO</name>
<reference evidence="2 3" key="1">
    <citation type="submission" date="2023-08" db="EMBL/GenBank/DDBJ databases">
        <title>Black Yeasts Isolated from many extreme environments.</title>
        <authorList>
            <person name="Coleine C."/>
            <person name="Stajich J.E."/>
            <person name="Selbmann L."/>
        </authorList>
    </citation>
    <scope>NUCLEOTIDE SEQUENCE [LARGE SCALE GENOMIC DNA]</scope>
    <source>
        <strain evidence="2 3">CCFEE 5885</strain>
    </source>
</reference>
<feature type="compositionally biased region" description="Polar residues" evidence="1">
    <location>
        <begin position="111"/>
        <end position="132"/>
    </location>
</feature>
<feature type="compositionally biased region" description="Basic and acidic residues" evidence="1">
    <location>
        <begin position="273"/>
        <end position="285"/>
    </location>
</feature>
<organism evidence="2 3">
    <name type="scientific">Lithohypha guttulata</name>
    <dbReference type="NCBI Taxonomy" id="1690604"/>
    <lineage>
        <taxon>Eukaryota</taxon>
        <taxon>Fungi</taxon>
        <taxon>Dikarya</taxon>
        <taxon>Ascomycota</taxon>
        <taxon>Pezizomycotina</taxon>
        <taxon>Eurotiomycetes</taxon>
        <taxon>Chaetothyriomycetidae</taxon>
        <taxon>Chaetothyriales</taxon>
        <taxon>Trichomeriaceae</taxon>
        <taxon>Lithohypha</taxon>
    </lineage>
</organism>
<dbReference type="Proteomes" id="UP001345013">
    <property type="component" value="Unassembled WGS sequence"/>
</dbReference>
<feature type="region of interest" description="Disordered" evidence="1">
    <location>
        <begin position="222"/>
        <end position="373"/>
    </location>
</feature>
<accession>A0ABR0KNU8</accession>
<evidence type="ECO:0000256" key="1">
    <source>
        <dbReference type="SAM" id="MobiDB-lite"/>
    </source>
</evidence>
<feature type="compositionally biased region" description="Polar residues" evidence="1">
    <location>
        <begin position="312"/>
        <end position="327"/>
    </location>
</feature>
<proteinExistence type="predicted"/>
<feature type="compositionally biased region" description="Low complexity" evidence="1">
    <location>
        <begin position="151"/>
        <end position="165"/>
    </location>
</feature>
<protein>
    <submittedName>
        <fullName evidence="2">Uncharacterized protein</fullName>
    </submittedName>
</protein>
<keyword evidence="3" id="KW-1185">Reference proteome</keyword>
<feature type="compositionally biased region" description="Acidic residues" evidence="1">
    <location>
        <begin position="226"/>
        <end position="239"/>
    </location>
</feature>
<dbReference type="EMBL" id="JAVRRG010000003">
    <property type="protein sequence ID" value="KAK5102114.1"/>
    <property type="molecule type" value="Genomic_DNA"/>
</dbReference>